<sequence length="457" mass="52915">MVSFIMNTKVNRQRLEEILAIQNPWWLTNKVKKEKTGNFERFILSEIYRKTGGEKIVSIIGPRRTGKTVLIHQLIQKLLENGVDAKHICYLSCDNPNILGDNLLDEIMDLSSNLIGKPVEDLETPLFVFLDEIHKLDTWGEQVKHWHDLGLKIKFVVSGSSALRILKGSGESLLGRIDHTILLQLSFREFLSVKYGLTIKPFGFETNEIKKNYYNLITSKHKIQIAFNDYLHKGGYPATITKNIDEVFQMLLEYKDLSIHRDIFEIEEIRDTKTLNELVYLLASLIGSRVSYNKIGGLILSRVNTIKKYISLIEDIYLVKESVVYDKPYSFLKQQRKIFFVDTGIANAVNRNYNLNNIPELVENAVASLVYRKNLESEINPTQYYWIETEEVDVIMCIKDEIIPIEVKYRETPSDIKGLHKFMEKFSVKKGIVVTKDLFKEEGDITYIPAWLFMLCV</sequence>
<dbReference type="Pfam" id="PF13635">
    <property type="entry name" value="DUF4143"/>
    <property type="match status" value="1"/>
</dbReference>
<dbReference type="InterPro" id="IPR027417">
    <property type="entry name" value="P-loop_NTPase"/>
</dbReference>
<accession>A0A098EDU8</accession>
<dbReference type="SUPFAM" id="SSF52540">
    <property type="entry name" value="P-loop containing nucleoside triphosphate hydrolases"/>
    <property type="match status" value="1"/>
</dbReference>
<dbReference type="InterPro" id="IPR041682">
    <property type="entry name" value="AAA_14"/>
</dbReference>
<evidence type="ECO:0000259" key="1">
    <source>
        <dbReference type="SMART" id="SM00382"/>
    </source>
</evidence>
<dbReference type="AlphaFoldDB" id="A0A098EDU8"/>
<evidence type="ECO:0000313" key="2">
    <source>
        <dbReference type="EMBL" id="CEG13190.1"/>
    </source>
</evidence>
<dbReference type="SMART" id="SM00382">
    <property type="entry name" value="AAA"/>
    <property type="match status" value="1"/>
</dbReference>
<feature type="domain" description="AAA+ ATPase" evidence="1">
    <location>
        <begin position="53"/>
        <end position="187"/>
    </location>
</feature>
<dbReference type="Pfam" id="PF13173">
    <property type="entry name" value="AAA_14"/>
    <property type="match status" value="1"/>
</dbReference>
<protein>
    <recommendedName>
        <fullName evidence="1">AAA+ ATPase domain-containing protein</fullName>
    </recommendedName>
</protein>
<proteinExistence type="predicted"/>
<dbReference type="EMBL" id="CCXY01000269">
    <property type="protein sequence ID" value="CEG13190.1"/>
    <property type="molecule type" value="Genomic_DNA"/>
</dbReference>
<organism evidence="2">
    <name type="scientific">groundwater metagenome</name>
    <dbReference type="NCBI Taxonomy" id="717931"/>
    <lineage>
        <taxon>unclassified sequences</taxon>
        <taxon>metagenomes</taxon>
        <taxon>ecological metagenomes</taxon>
    </lineage>
</organism>
<dbReference type="Gene3D" id="3.40.50.300">
    <property type="entry name" value="P-loop containing nucleotide triphosphate hydrolases"/>
    <property type="match status" value="1"/>
</dbReference>
<dbReference type="PANTHER" id="PTHR33295">
    <property type="entry name" value="ATPASE"/>
    <property type="match status" value="1"/>
</dbReference>
<gene>
    <name evidence="2" type="ORF">MSIBF_A3400003</name>
</gene>
<name>A0A098EDU8_9ZZZZ</name>
<dbReference type="InterPro" id="IPR003593">
    <property type="entry name" value="AAA+_ATPase"/>
</dbReference>
<reference evidence="2" key="1">
    <citation type="submission" date="2014-09" db="EMBL/GenBank/DDBJ databases">
        <authorList>
            <person name="Probst J Alexander"/>
        </authorList>
    </citation>
    <scope>NUCLEOTIDE SEQUENCE</scope>
</reference>
<dbReference type="SUPFAM" id="SSF52980">
    <property type="entry name" value="Restriction endonuclease-like"/>
    <property type="match status" value="1"/>
</dbReference>
<dbReference type="InterPro" id="IPR025420">
    <property type="entry name" value="DUF4143"/>
</dbReference>
<dbReference type="InterPro" id="IPR011335">
    <property type="entry name" value="Restrct_endonuc-II-like"/>
</dbReference>
<dbReference type="PANTHER" id="PTHR33295:SF18">
    <property type="entry name" value="AAA+ ATPASE DOMAIN-CONTAINING PROTEIN"/>
    <property type="match status" value="1"/>
</dbReference>